<sequence>MNYRTKENLYPFAEILATAVSGFILRNFNDEECEDQKKFDLHLKPVYQFVKDPSNFWKYYKTLYFMRALNKNEFRLIESTANKHPESMIDGLIQDSLVEAAELALKGYKEIHDYGIKRKSFNLPESFLAQYPVEEKEPCPKPKIPKEIKEHLQNK</sequence>
<gene>
    <name evidence="2" type="ORF">HMPREF9725_02216</name>
</gene>
<evidence type="ECO:0000313" key="2">
    <source>
        <dbReference type="EMBL" id="EMB29346.1"/>
    </source>
</evidence>
<evidence type="ECO:0000256" key="1">
    <source>
        <dbReference type="SAM" id="MobiDB-lite"/>
    </source>
</evidence>
<reference evidence="2" key="1">
    <citation type="submission" date="2012-01" db="EMBL/GenBank/DDBJ databases">
        <title>The Genome Sequence of Treponema denticola H1-T.</title>
        <authorList>
            <consortium name="The Broad Institute Genome Sequencing Platform"/>
            <person name="Earl A."/>
            <person name="Ward D."/>
            <person name="Feldgarden M."/>
            <person name="Gevers D."/>
            <person name="Blanton J.M."/>
            <person name="Fenno C.J."/>
            <person name="Baranova O.V."/>
            <person name="Mathney J."/>
            <person name="Dewhirst F.E."/>
            <person name="Izard J."/>
            <person name="Young S.K."/>
            <person name="Zeng Q."/>
            <person name="Gargeya S."/>
            <person name="Fitzgerald M."/>
            <person name="Haas B."/>
            <person name="Abouelleil A."/>
            <person name="Alvarado L."/>
            <person name="Arachchi H.M."/>
            <person name="Berlin A."/>
            <person name="Chapman S.B."/>
            <person name="Gearin G."/>
            <person name="Goldberg J."/>
            <person name="Griggs A."/>
            <person name="Gujja S."/>
            <person name="Hansen M."/>
            <person name="Heiman D."/>
            <person name="Howarth C."/>
            <person name="Larimer J."/>
            <person name="Lui A."/>
            <person name="MacDonald P.J.P."/>
            <person name="McCowen C."/>
            <person name="Montmayeur A."/>
            <person name="Murphy C."/>
            <person name="Neiman D."/>
            <person name="Pearson M."/>
            <person name="Priest M."/>
            <person name="Roberts A."/>
            <person name="Saif S."/>
            <person name="Shea T."/>
            <person name="Sisk P."/>
            <person name="Stolte C."/>
            <person name="Sykes S."/>
            <person name="Wortman J."/>
            <person name="Nusbaum C."/>
            <person name="Birren B."/>
        </authorList>
    </citation>
    <scope>NUCLEOTIDE SEQUENCE [LARGE SCALE GENOMIC DNA]</scope>
    <source>
        <strain evidence="2">H1-T</strain>
    </source>
</reference>
<dbReference type="RefSeq" id="WP_002689515.1">
    <property type="nucleotide sequence ID" value="NZ_CM001794.1"/>
</dbReference>
<organism evidence="2">
    <name type="scientific">Treponema denticola H1-T</name>
    <dbReference type="NCBI Taxonomy" id="999431"/>
    <lineage>
        <taxon>Bacteria</taxon>
        <taxon>Pseudomonadati</taxon>
        <taxon>Spirochaetota</taxon>
        <taxon>Spirochaetia</taxon>
        <taxon>Spirochaetales</taxon>
        <taxon>Treponemataceae</taxon>
        <taxon>Treponema</taxon>
    </lineage>
</organism>
<accession>M2B140</accession>
<dbReference type="Proteomes" id="UP000011708">
    <property type="component" value="Chromosome"/>
</dbReference>
<feature type="region of interest" description="Disordered" evidence="1">
    <location>
        <begin position="136"/>
        <end position="155"/>
    </location>
</feature>
<protein>
    <submittedName>
        <fullName evidence="2">Uncharacterized protein</fullName>
    </submittedName>
</protein>
<proteinExistence type="predicted"/>
<dbReference type="PATRIC" id="fig|999431.4.peg.2293"/>
<name>M2B140_TREDN</name>
<dbReference type="AlphaFoldDB" id="M2B140"/>
<dbReference type="EMBL" id="AGDW01000022">
    <property type="protein sequence ID" value="EMB29346.1"/>
    <property type="molecule type" value="Genomic_DNA"/>
</dbReference>
<dbReference type="HOGENOM" id="CLU_1694714_0_0_12"/>
<comment type="caution">
    <text evidence="2">The sequence shown here is derived from an EMBL/GenBank/DDBJ whole genome shotgun (WGS) entry which is preliminary data.</text>
</comment>